<feature type="transmembrane region" description="Helical" evidence="9">
    <location>
        <begin position="866"/>
        <end position="885"/>
    </location>
</feature>
<keyword evidence="6" id="KW-0067">ATP-binding</keyword>
<dbReference type="PROSITE" id="PS00211">
    <property type="entry name" value="ABC_TRANSPORTER_1"/>
    <property type="match status" value="2"/>
</dbReference>
<accession>A0AAI9E8X2</accession>
<feature type="domain" description="ABC transporter" evidence="10">
    <location>
        <begin position="1068"/>
        <end position="1304"/>
    </location>
</feature>
<dbReference type="InterPro" id="IPR003439">
    <property type="entry name" value="ABC_transporter-like_ATP-bd"/>
</dbReference>
<dbReference type="SMART" id="SM00382">
    <property type="entry name" value="AAA"/>
    <property type="match status" value="2"/>
</dbReference>
<dbReference type="SUPFAM" id="SSF52540">
    <property type="entry name" value="P-loop containing nucleoside triphosphate hydrolases"/>
    <property type="match status" value="2"/>
</dbReference>
<feature type="transmembrane region" description="Helical" evidence="9">
    <location>
        <begin position="231"/>
        <end position="252"/>
    </location>
</feature>
<dbReference type="CDD" id="cd18577">
    <property type="entry name" value="ABC_6TM_Pgp_ABCB1_D1_like"/>
    <property type="match status" value="1"/>
</dbReference>
<evidence type="ECO:0000256" key="2">
    <source>
        <dbReference type="ARBA" id="ARBA00007577"/>
    </source>
</evidence>
<evidence type="ECO:0000256" key="4">
    <source>
        <dbReference type="ARBA" id="ARBA00022692"/>
    </source>
</evidence>
<evidence type="ECO:0000313" key="13">
    <source>
        <dbReference type="Proteomes" id="UP001296104"/>
    </source>
</evidence>
<dbReference type="FunFam" id="3.40.50.300:FF:000913">
    <property type="entry name" value="ABC multidrug transporter SitT"/>
    <property type="match status" value="1"/>
</dbReference>
<evidence type="ECO:0000256" key="6">
    <source>
        <dbReference type="ARBA" id="ARBA00022840"/>
    </source>
</evidence>
<feature type="transmembrane region" description="Helical" evidence="9">
    <location>
        <begin position="91"/>
        <end position="114"/>
    </location>
</feature>
<feature type="transmembrane region" description="Helical" evidence="9">
    <location>
        <begin position="205"/>
        <end position="225"/>
    </location>
</feature>
<comment type="similarity">
    <text evidence="2">Belongs to the ABC transporter superfamily. ABCB family. Multidrug resistance exporter (TC 3.A.1.201) subfamily.</text>
</comment>
<feature type="domain" description="ABC transmembrane type-1" evidence="11">
    <location>
        <begin position="93"/>
        <end position="371"/>
    </location>
</feature>
<dbReference type="GO" id="GO:0005524">
    <property type="term" value="F:ATP binding"/>
    <property type="evidence" value="ECO:0007669"/>
    <property type="project" value="UniProtKB-KW"/>
</dbReference>
<dbReference type="PROSITE" id="PS50893">
    <property type="entry name" value="ABC_TRANSPORTER_2"/>
    <property type="match status" value="2"/>
</dbReference>
<dbReference type="Pfam" id="PF00664">
    <property type="entry name" value="ABC_membrane"/>
    <property type="match status" value="2"/>
</dbReference>
<proteinExistence type="inferred from homology"/>
<dbReference type="Proteomes" id="UP001296104">
    <property type="component" value="Unassembled WGS sequence"/>
</dbReference>
<dbReference type="FunFam" id="3.40.50.300:FF:000604">
    <property type="entry name" value="ABC transporter B family member 28"/>
    <property type="match status" value="1"/>
</dbReference>
<dbReference type="PANTHER" id="PTHR43394:SF18">
    <property type="entry name" value="ABC TRANSPORTER B FAMILY MEMBER 11-LIKE"/>
    <property type="match status" value="1"/>
</dbReference>
<feature type="transmembrane region" description="Helical" evidence="9">
    <location>
        <begin position="316"/>
        <end position="333"/>
    </location>
</feature>
<dbReference type="GO" id="GO:0016887">
    <property type="term" value="F:ATP hydrolysis activity"/>
    <property type="evidence" value="ECO:0007669"/>
    <property type="project" value="InterPro"/>
</dbReference>
<feature type="transmembrane region" description="Helical" evidence="9">
    <location>
        <begin position="943"/>
        <end position="968"/>
    </location>
</feature>
<protein>
    <submittedName>
        <fullName evidence="12">Related to multidrug resistance</fullName>
    </submittedName>
</protein>
<dbReference type="InterPro" id="IPR027417">
    <property type="entry name" value="P-loop_NTPase"/>
</dbReference>
<dbReference type="InterPro" id="IPR003593">
    <property type="entry name" value="AAA+_ATPase"/>
</dbReference>
<feature type="transmembrane region" description="Helical" evidence="9">
    <location>
        <begin position="718"/>
        <end position="741"/>
    </location>
</feature>
<dbReference type="InterPro" id="IPR036640">
    <property type="entry name" value="ABC1_TM_sf"/>
</dbReference>
<comment type="caution">
    <text evidence="12">The sequence shown here is derived from an EMBL/GenBank/DDBJ whole genome shotgun (WGS) entry which is preliminary data.</text>
</comment>
<dbReference type="PROSITE" id="PS50929">
    <property type="entry name" value="ABC_TM1F"/>
    <property type="match status" value="2"/>
</dbReference>
<sequence>MAPATCPRDADLDASFELDRRSSNIHTIDDRQGSTLGNADPLPAPQVVRAWHEAATAPLHRIYRRLLGLRPFKTTYLSLYEPLDSYAERSIAIASAFFAIVAGVPLPIIGYIFGKIINDFPPEPGPLHQRLVQLLGVAVAYFVVTAIYTIGFGITAENVSVKLRRRLLECLLHLDQAYLDTHDIDVNGLLSEKMDTIQAGCSEKVGIFIQSLSYFVAAFVVGFILNAKLTGILLASVVPALTLCFAFLSPAVSKFSRVASQYNGQANELVESALRAVKIVQAFDMIGKLCQQHIGYLDSQTDANVKKAAFAASQSGAIYFIAFAANALAFYVGSRLSTGGNAGTVYAVVFLILDASFVVGQFAPFLEIFARAASAKAQIQDLLDASEQQTSATYRASSLKPNLRGKDIVFRDASFEYPARPNVKVLDSLDLCLKPGTFTALVGTSGGGKSTIVALLLGIYEYRGHITFGADEVQSIDSKCLRSQIAVVDQDTTLFSGTVFDNVCYGLIGHDLTQDEKSARCKQALKEANVDFLDRLPDGMHTRLGNEMQLSGGQRQRICLARALIKRPALLILDEPTSALDATSEVAVMEAVKTVAASGTTVLMIAHRLSTTLAADHIAVVSEGKIVEEGSPNDLSEGGAVFRGLLDAQQTNMPSREESPTASEASSMHRVSTALTTSADVPPGIDDVPPQQEDAYAAKMSFKNVAGRILRMSKPEGWMSLLGIFASVVSGGILLGQAIIFGNLIELLNGGRQGTSYYNSAEFFCLMFFILALIALSSYITSGSVFGVISIRLTSRVQKQMLYRLLHLDLQWFFEAGHSTHRLMGAFTKDPGDLAALGGVALGAIFTIMTSVVGGLVLALAIAWKIAIVLFSMMPVMVVAGFLRLRILTISETKHREAYSGATSLAAESCRNRRAVTALCLEQHLLDEYRQALYRPYHQIRNFVLIANTLLAFCFSVTYFVYALAYWWGSKQVRNGTYTTTEFFIVLPALLFSAQQAGQFFSLSPEVARAKTAARSVFTLLDAEPKIMRLYSGSLSASSASKLQLCSSSKNLIPGSRDETPVRGCPKLEFRNISLIYPNAKGPALQNVNLQIHSGQTVAFVGPSGAGKSSTMALVERFLDPTSGTMMFDGIDYRDIDVQRLRSRMGLVTQDPDLFPGSIAYNIKLGSAPDQTITDGDIQVACQKCGLHDFITSLPEGYSTNCSSGLSGGQKQRLSIARALIRNPDILLLDEPTSALDAHSEAHVQAALLAEASKDRTTIMVAHRLASIQHCDRIYVFDNGSVVEQGTHSELVQQDGLYASMAKAQSLA</sequence>
<keyword evidence="13" id="KW-1185">Reference proteome</keyword>
<dbReference type="CDD" id="cd18578">
    <property type="entry name" value="ABC_6TM_Pgp_ABCB1_D2_like"/>
    <property type="match status" value="1"/>
</dbReference>
<feature type="transmembrane region" description="Helical" evidence="9">
    <location>
        <begin position="834"/>
        <end position="860"/>
    </location>
</feature>
<dbReference type="GO" id="GO:0005743">
    <property type="term" value="C:mitochondrial inner membrane"/>
    <property type="evidence" value="ECO:0007669"/>
    <property type="project" value="TreeGrafter"/>
</dbReference>
<feature type="domain" description="ABC transporter" evidence="10">
    <location>
        <begin position="403"/>
        <end position="648"/>
    </location>
</feature>
<dbReference type="Gene3D" id="1.20.1560.10">
    <property type="entry name" value="ABC transporter type 1, transmembrane domain"/>
    <property type="match status" value="1"/>
</dbReference>
<feature type="domain" description="ABC transmembrane type-1" evidence="11">
    <location>
        <begin position="721"/>
        <end position="1009"/>
    </location>
</feature>
<gene>
    <name evidence="12" type="ORF">LECACI_7A002795</name>
</gene>
<reference evidence="12" key="1">
    <citation type="submission" date="2023-11" db="EMBL/GenBank/DDBJ databases">
        <authorList>
            <person name="Alioto T."/>
            <person name="Alioto T."/>
            <person name="Gomez Garrido J."/>
        </authorList>
    </citation>
    <scope>NUCLEOTIDE SEQUENCE</scope>
</reference>
<evidence type="ECO:0000259" key="10">
    <source>
        <dbReference type="PROSITE" id="PS50893"/>
    </source>
</evidence>
<keyword evidence="8 9" id="KW-0472">Membrane</keyword>
<organism evidence="12 13">
    <name type="scientific">Lecanosticta acicola</name>
    <dbReference type="NCBI Taxonomy" id="111012"/>
    <lineage>
        <taxon>Eukaryota</taxon>
        <taxon>Fungi</taxon>
        <taxon>Dikarya</taxon>
        <taxon>Ascomycota</taxon>
        <taxon>Pezizomycotina</taxon>
        <taxon>Dothideomycetes</taxon>
        <taxon>Dothideomycetidae</taxon>
        <taxon>Mycosphaerellales</taxon>
        <taxon>Mycosphaerellaceae</taxon>
        <taxon>Lecanosticta</taxon>
    </lineage>
</organism>
<feature type="transmembrane region" description="Helical" evidence="9">
    <location>
        <begin position="761"/>
        <end position="791"/>
    </location>
</feature>
<dbReference type="Pfam" id="PF00005">
    <property type="entry name" value="ABC_tran"/>
    <property type="match status" value="2"/>
</dbReference>
<evidence type="ECO:0000256" key="9">
    <source>
        <dbReference type="SAM" id="Phobius"/>
    </source>
</evidence>
<dbReference type="PANTHER" id="PTHR43394">
    <property type="entry name" value="ATP-DEPENDENT PERMEASE MDL1, MITOCHONDRIAL"/>
    <property type="match status" value="1"/>
</dbReference>
<dbReference type="InterPro" id="IPR039421">
    <property type="entry name" value="Type_1_exporter"/>
</dbReference>
<keyword evidence="3" id="KW-0813">Transport</keyword>
<feature type="transmembrane region" description="Helical" evidence="9">
    <location>
        <begin position="345"/>
        <end position="366"/>
    </location>
</feature>
<keyword evidence="5" id="KW-0547">Nucleotide-binding</keyword>
<evidence type="ECO:0000259" key="11">
    <source>
        <dbReference type="PROSITE" id="PS50929"/>
    </source>
</evidence>
<dbReference type="InterPro" id="IPR011527">
    <property type="entry name" value="ABC1_TM_dom"/>
</dbReference>
<evidence type="ECO:0000256" key="7">
    <source>
        <dbReference type="ARBA" id="ARBA00022989"/>
    </source>
</evidence>
<evidence type="ECO:0000256" key="1">
    <source>
        <dbReference type="ARBA" id="ARBA00004141"/>
    </source>
</evidence>
<dbReference type="GO" id="GO:0090374">
    <property type="term" value="P:oligopeptide export from mitochondrion"/>
    <property type="evidence" value="ECO:0007669"/>
    <property type="project" value="TreeGrafter"/>
</dbReference>
<dbReference type="SUPFAM" id="SSF90123">
    <property type="entry name" value="ABC transporter transmembrane region"/>
    <property type="match status" value="2"/>
</dbReference>
<keyword evidence="7 9" id="KW-1133">Transmembrane helix</keyword>
<evidence type="ECO:0000256" key="3">
    <source>
        <dbReference type="ARBA" id="ARBA00022448"/>
    </source>
</evidence>
<dbReference type="EMBL" id="CAVMBE010000012">
    <property type="protein sequence ID" value="CAK3922291.1"/>
    <property type="molecule type" value="Genomic_DNA"/>
</dbReference>
<keyword evidence="4 9" id="KW-0812">Transmembrane</keyword>
<dbReference type="Gene3D" id="3.40.50.300">
    <property type="entry name" value="P-loop containing nucleotide triphosphate hydrolases"/>
    <property type="match status" value="2"/>
</dbReference>
<comment type="subcellular location">
    <subcellularLocation>
        <location evidence="1">Membrane</location>
        <topology evidence="1">Multi-pass membrane protein</topology>
    </subcellularLocation>
</comment>
<evidence type="ECO:0000256" key="8">
    <source>
        <dbReference type="ARBA" id="ARBA00023136"/>
    </source>
</evidence>
<dbReference type="GO" id="GO:0015421">
    <property type="term" value="F:ABC-type oligopeptide transporter activity"/>
    <property type="evidence" value="ECO:0007669"/>
    <property type="project" value="TreeGrafter"/>
</dbReference>
<feature type="transmembrane region" description="Helical" evidence="9">
    <location>
        <begin position="134"/>
        <end position="156"/>
    </location>
</feature>
<dbReference type="InterPro" id="IPR017871">
    <property type="entry name" value="ABC_transporter-like_CS"/>
</dbReference>
<evidence type="ECO:0000313" key="12">
    <source>
        <dbReference type="EMBL" id="CAK3922291.1"/>
    </source>
</evidence>
<name>A0AAI9E8X2_9PEZI</name>
<evidence type="ECO:0000256" key="5">
    <source>
        <dbReference type="ARBA" id="ARBA00022741"/>
    </source>
</evidence>